<dbReference type="PROSITE" id="PS50035">
    <property type="entry name" value="PLD"/>
    <property type="match status" value="1"/>
</dbReference>
<proteinExistence type="predicted"/>
<accession>A0A3E1B681</accession>
<evidence type="ECO:0000256" key="4">
    <source>
        <dbReference type="ARBA" id="ARBA00022525"/>
    </source>
</evidence>
<dbReference type="GO" id="GO:0003824">
    <property type="term" value="F:catalytic activity"/>
    <property type="evidence" value="ECO:0007669"/>
    <property type="project" value="InterPro"/>
</dbReference>
<feature type="domain" description="PLD phosphodiesterase" evidence="6">
    <location>
        <begin position="336"/>
        <end position="363"/>
    </location>
</feature>
<dbReference type="Pfam" id="PF13091">
    <property type="entry name" value="PLDc_2"/>
    <property type="match status" value="1"/>
</dbReference>
<dbReference type="GO" id="GO:0005576">
    <property type="term" value="C:extracellular region"/>
    <property type="evidence" value="ECO:0007669"/>
    <property type="project" value="UniProtKB-SubCell"/>
</dbReference>
<evidence type="ECO:0000256" key="3">
    <source>
        <dbReference type="ARBA" id="ARBA00018392"/>
    </source>
</evidence>
<protein>
    <recommendedName>
        <fullName evidence="3">Phospholipase D</fullName>
    </recommendedName>
    <alternativeName>
        <fullName evidence="5">Choline phosphatase</fullName>
    </alternativeName>
</protein>
<comment type="function">
    <text evidence="1">Could be a virulence factor.</text>
</comment>
<dbReference type="Gene3D" id="3.30.870.10">
    <property type="entry name" value="Endonuclease Chain A"/>
    <property type="match status" value="2"/>
</dbReference>
<evidence type="ECO:0000313" key="7">
    <source>
        <dbReference type="EMBL" id="RFB86661.1"/>
    </source>
</evidence>
<dbReference type="EMBL" id="NAOO01000033">
    <property type="protein sequence ID" value="RFB86661.1"/>
    <property type="molecule type" value="Genomic_DNA"/>
</dbReference>
<evidence type="ECO:0000256" key="5">
    <source>
        <dbReference type="ARBA" id="ARBA00029594"/>
    </source>
</evidence>
<name>A0A3E1B681_RHILT</name>
<comment type="caution">
    <text evidence="7">The sequence shown here is derived from an EMBL/GenBank/DDBJ whole genome shotgun (WGS) entry which is preliminary data.</text>
</comment>
<dbReference type="InterPro" id="IPR025202">
    <property type="entry name" value="PLD-like_dom"/>
</dbReference>
<evidence type="ECO:0000256" key="1">
    <source>
        <dbReference type="ARBA" id="ARBA00003145"/>
    </source>
</evidence>
<reference evidence="7 8" key="1">
    <citation type="submission" date="2017-03" db="EMBL/GenBank/DDBJ databases">
        <title>Genome analysis of Rhizobial strains effectives or ineffectives for nitrogen fixation isolated from bean seeds.</title>
        <authorList>
            <person name="Peralta H."/>
            <person name="Aguilar-Vera A."/>
            <person name="Mora Y."/>
            <person name="Vargas-Lagunas C."/>
            <person name="Girard L."/>
            <person name="Mora J."/>
        </authorList>
    </citation>
    <scope>NUCLEOTIDE SEQUENCE [LARGE SCALE GENOMIC DNA]</scope>
    <source>
        <strain evidence="7 8">CCGM5</strain>
    </source>
</reference>
<dbReference type="InterPro" id="IPR001736">
    <property type="entry name" value="PLipase_D/transphosphatidylase"/>
</dbReference>
<dbReference type="SUPFAM" id="SSF56024">
    <property type="entry name" value="Phospholipase D/nuclease"/>
    <property type="match status" value="2"/>
</dbReference>
<sequence>MKYIYVPLYRMAVSYLYSFGRRWSLIEHMLLIESTVAKHTASELAVIANVPHRLVVEALINLLRANWIEVRSDNDKVYFAATPAGQRHAKEKSLPERLQKDIRWDSVCVERLTGHWMRADDLDLVYEKDLPTDAVRLPAFLHTFEPNDATLRDLFRLNLNESLEPATPQFRTPSLPYARVGIAFNDVQVGLPPNTPLGLRAALVKASAEVKDDDAAAYSSKSYMVQEVARDDLTADDIIVGGPAHLHLLRQSLDRAKSTVVIHSCFLSSDTLRDLLPDLERAAKRKVRVELLWGLYADPEAGGPPRKFSDAANVLTALPPGVRGRIRLSSHSSGSHAKVLLFDDRETGRWTTIVGSCNFLSSDFDWLEVSLRTRSASFASKVVSRLLSNQLPAVGNWSGTARRLNHIWSELKLKTRAQPEIGAYAISLVTDYDHYECVTLARDRATKEIEIACDLYGLSAETSVLVPMETAASRGIDVRLQYTRPSKFLLEEGHEPSPGEIAERGIKIVRVDDVHAKYLGWDEDNIVISSFNWMATSVGAGRSHGAEIGALLEGPGIRSILLKKLREAPSGPVDQAAGPLAGAIPS</sequence>
<evidence type="ECO:0000313" key="8">
    <source>
        <dbReference type="Proteomes" id="UP000256748"/>
    </source>
</evidence>
<organism evidence="7 8">
    <name type="scientific">Rhizobium leguminosarum bv. trifolii</name>
    <dbReference type="NCBI Taxonomy" id="386"/>
    <lineage>
        <taxon>Bacteria</taxon>
        <taxon>Pseudomonadati</taxon>
        <taxon>Pseudomonadota</taxon>
        <taxon>Alphaproteobacteria</taxon>
        <taxon>Hyphomicrobiales</taxon>
        <taxon>Rhizobiaceae</taxon>
        <taxon>Rhizobium/Agrobacterium group</taxon>
        <taxon>Rhizobium</taxon>
    </lineage>
</organism>
<evidence type="ECO:0000259" key="6">
    <source>
        <dbReference type="PROSITE" id="PS50035"/>
    </source>
</evidence>
<keyword evidence="4" id="KW-0964">Secreted</keyword>
<dbReference type="Proteomes" id="UP000256748">
    <property type="component" value="Unassembled WGS sequence"/>
</dbReference>
<dbReference type="RefSeq" id="WP_088938019.1">
    <property type="nucleotide sequence ID" value="NZ_KZ859527.1"/>
</dbReference>
<comment type="subcellular location">
    <subcellularLocation>
        <location evidence="2">Secreted</location>
    </subcellularLocation>
</comment>
<dbReference type="GO" id="GO:0006793">
    <property type="term" value="P:phosphorus metabolic process"/>
    <property type="evidence" value="ECO:0007669"/>
    <property type="project" value="UniProtKB-ARBA"/>
</dbReference>
<evidence type="ECO:0000256" key="2">
    <source>
        <dbReference type="ARBA" id="ARBA00004613"/>
    </source>
</evidence>
<gene>
    <name evidence="7" type="ORF">B5K10_24170</name>
</gene>
<dbReference type="AlphaFoldDB" id="A0A3E1B681"/>